<name>A0A849A806_9ACTN</name>
<evidence type="ECO:0000313" key="3">
    <source>
        <dbReference type="Proteomes" id="UP000562984"/>
    </source>
</evidence>
<dbReference type="Proteomes" id="UP000562984">
    <property type="component" value="Unassembled WGS sequence"/>
</dbReference>
<dbReference type="EMBL" id="JABEND010000003">
    <property type="protein sequence ID" value="NNG35633.1"/>
    <property type="molecule type" value="Genomic_DNA"/>
</dbReference>
<reference evidence="2 3" key="1">
    <citation type="submission" date="2020-05" db="EMBL/GenBank/DDBJ databases">
        <title>Nakamurella sp. DB0629 isolated from air conditioner.</title>
        <authorList>
            <person name="Kim D.H."/>
            <person name="Kim D.-U."/>
        </authorList>
    </citation>
    <scope>NUCLEOTIDE SEQUENCE [LARGE SCALE GENOMIC DNA]</scope>
    <source>
        <strain evidence="2 3">DB0629</strain>
    </source>
</reference>
<keyword evidence="1" id="KW-0812">Transmembrane</keyword>
<feature type="transmembrane region" description="Helical" evidence="1">
    <location>
        <begin position="35"/>
        <end position="52"/>
    </location>
</feature>
<comment type="caution">
    <text evidence="2">The sequence shown here is derived from an EMBL/GenBank/DDBJ whole genome shotgun (WGS) entry which is preliminary data.</text>
</comment>
<sequence length="92" mass="9967">MDLNTVKNVGVGAIIVLAVIGVLAAIIIRKIVGKVLSLLIAAALVFFAWQQRDHVINYADEMRGQACQSPPRFFGIQVNLPDDWCTTASSGR</sequence>
<evidence type="ECO:0000256" key="1">
    <source>
        <dbReference type="SAM" id="Phobius"/>
    </source>
</evidence>
<keyword evidence="1" id="KW-1133">Transmembrane helix</keyword>
<dbReference type="RefSeq" id="WP_171199294.1">
    <property type="nucleotide sequence ID" value="NZ_JABEND010000003.1"/>
</dbReference>
<organism evidence="2 3">
    <name type="scientific">Nakamurella aerolata</name>
    <dbReference type="NCBI Taxonomy" id="1656892"/>
    <lineage>
        <taxon>Bacteria</taxon>
        <taxon>Bacillati</taxon>
        <taxon>Actinomycetota</taxon>
        <taxon>Actinomycetes</taxon>
        <taxon>Nakamurellales</taxon>
        <taxon>Nakamurellaceae</taxon>
        <taxon>Nakamurella</taxon>
    </lineage>
</organism>
<gene>
    <name evidence="2" type="ORF">HKD39_07880</name>
</gene>
<keyword evidence="1" id="KW-0472">Membrane</keyword>
<dbReference type="AlphaFoldDB" id="A0A849A806"/>
<proteinExistence type="predicted"/>
<accession>A0A849A806</accession>
<feature type="transmembrane region" description="Helical" evidence="1">
    <location>
        <begin position="6"/>
        <end position="28"/>
    </location>
</feature>
<evidence type="ECO:0000313" key="2">
    <source>
        <dbReference type="EMBL" id="NNG35633.1"/>
    </source>
</evidence>
<keyword evidence="3" id="KW-1185">Reference proteome</keyword>
<protein>
    <submittedName>
        <fullName evidence="2">Uncharacterized protein</fullName>
    </submittedName>
</protein>